<evidence type="ECO:0008006" key="4">
    <source>
        <dbReference type="Google" id="ProtNLM"/>
    </source>
</evidence>
<name>A0A939EI11_9HYPH</name>
<dbReference type="EMBL" id="JAEKJZ010000007">
    <property type="protein sequence ID" value="MBN9673576.1"/>
    <property type="molecule type" value="Genomic_DNA"/>
</dbReference>
<dbReference type="RefSeq" id="WP_207143496.1">
    <property type="nucleotide sequence ID" value="NZ_JAEKJZ010000007.1"/>
</dbReference>
<organism evidence="2 3">
    <name type="scientific">Roseibium aggregatum</name>
    <dbReference type="NCBI Taxonomy" id="187304"/>
    <lineage>
        <taxon>Bacteria</taxon>
        <taxon>Pseudomonadati</taxon>
        <taxon>Pseudomonadota</taxon>
        <taxon>Alphaproteobacteria</taxon>
        <taxon>Hyphomicrobiales</taxon>
        <taxon>Stappiaceae</taxon>
        <taxon>Roseibium</taxon>
    </lineage>
</organism>
<keyword evidence="1" id="KW-0732">Signal</keyword>
<dbReference type="Proteomes" id="UP000664096">
    <property type="component" value="Unassembled WGS sequence"/>
</dbReference>
<protein>
    <recommendedName>
        <fullName evidence="4">Cytochrome c domain-containing protein</fullName>
    </recommendedName>
</protein>
<evidence type="ECO:0000313" key="3">
    <source>
        <dbReference type="Proteomes" id="UP000664096"/>
    </source>
</evidence>
<dbReference type="AlphaFoldDB" id="A0A939EI11"/>
<feature type="signal peptide" evidence="1">
    <location>
        <begin position="1"/>
        <end position="25"/>
    </location>
</feature>
<proteinExistence type="predicted"/>
<evidence type="ECO:0000256" key="1">
    <source>
        <dbReference type="SAM" id="SignalP"/>
    </source>
</evidence>
<reference evidence="2" key="1">
    <citation type="submission" date="2020-12" db="EMBL/GenBank/DDBJ databases">
        <title>Oil enriched cultivation method for isolating marine PHA-producing bacteria.</title>
        <authorList>
            <person name="Zheng W."/>
            <person name="Yu S."/>
            <person name="Huang Y."/>
        </authorList>
    </citation>
    <scope>NUCLEOTIDE SEQUENCE</scope>
    <source>
        <strain evidence="2">SY-2-12</strain>
    </source>
</reference>
<accession>A0A939EI11</accession>
<sequence length="555" mass="60709">MTAVVAFRTNVFALFLSILSLPALAASQPDPIDYSMWFLSDVRDTPECDLSYVDGRYDFGDAVTNPAISCPDSFAWKVFTQVVQQKFWEDWTSDRQAWPSDPWPRCEPGQTGENCCSELAISNEVWPQHCPVFPGATEGLPRHVLGTPSKAHRVPMAAAAGGAADKLGKWSDVPGNMKAPVIGAVQNELVFRNKAMMDYIFDRQMYHVEGLKAIYGAHLEKLGAYAPYRAKPLNPVQPTSPTEASAFVEFPIQSIMVKVNMMSFENARKLGMDPEDPDNPYIVVNLVPKVDDDTATTPEVELEPQILLAFHVSTKDLPNWFWATFEHVANQGRCDWLGCNDSFGYISTTTLEIGGDGPQSPSGNYQPPHKLMNADGTSVSAFDLARTYVGVDRISPELDALFKATGIATADSVNTSGRPTPGDKAWRSYRLKGSQTNFVDPTGRPTLLGNSVTEAGFVNSASCISCHARAGIDDKGLVPLDIFVDTLSNAGIPKSFNGTPVDAWFYVNGYYGVNGQREAPAVRAVPADFVYGIRNACPMSEMEVGQKWCKNVKSK</sequence>
<evidence type="ECO:0000313" key="2">
    <source>
        <dbReference type="EMBL" id="MBN9673576.1"/>
    </source>
</evidence>
<gene>
    <name evidence="2" type="ORF">JF539_24685</name>
</gene>
<feature type="chain" id="PRO_5037531517" description="Cytochrome c domain-containing protein" evidence="1">
    <location>
        <begin position="26"/>
        <end position="555"/>
    </location>
</feature>
<comment type="caution">
    <text evidence="2">The sequence shown here is derived from an EMBL/GenBank/DDBJ whole genome shotgun (WGS) entry which is preliminary data.</text>
</comment>